<name>A0A0F0CPB6_9BACT</name>
<evidence type="ECO:0000256" key="2">
    <source>
        <dbReference type="ARBA" id="ARBA00022695"/>
    </source>
</evidence>
<dbReference type="InterPro" id="IPR050065">
    <property type="entry name" value="GlmU-like"/>
</dbReference>
<evidence type="ECO:0000259" key="3">
    <source>
        <dbReference type="Pfam" id="PF00483"/>
    </source>
</evidence>
<proteinExistence type="predicted"/>
<dbReference type="SUPFAM" id="SSF53448">
    <property type="entry name" value="Nucleotide-diphospho-sugar transferases"/>
    <property type="match status" value="1"/>
</dbReference>
<dbReference type="PANTHER" id="PTHR43584">
    <property type="entry name" value="NUCLEOTIDYL TRANSFERASE"/>
    <property type="match status" value="1"/>
</dbReference>
<organism evidence="4 5">
    <name type="scientific">Candidatus Omnitrophus magneticus</name>
    <dbReference type="NCBI Taxonomy" id="1609969"/>
    <lineage>
        <taxon>Bacteria</taxon>
        <taxon>Pseudomonadati</taxon>
        <taxon>Candidatus Omnitrophota</taxon>
        <taxon>Candidatus Omnitrophus</taxon>
    </lineage>
</organism>
<dbReference type="Gene3D" id="3.90.550.10">
    <property type="entry name" value="Spore Coat Polysaccharide Biosynthesis Protein SpsA, Chain A"/>
    <property type="match status" value="1"/>
</dbReference>
<gene>
    <name evidence="4" type="ORF">OMAG_002865</name>
</gene>
<dbReference type="InterPro" id="IPR029044">
    <property type="entry name" value="Nucleotide-diphossugar_trans"/>
</dbReference>
<dbReference type="InterPro" id="IPR005835">
    <property type="entry name" value="NTP_transferase_dom"/>
</dbReference>
<accession>A0A0F0CPB6</accession>
<comment type="caution">
    <text evidence="4">The sequence shown here is derived from an EMBL/GenBank/DDBJ whole genome shotgun (WGS) entry which is preliminary data.</text>
</comment>
<dbReference type="EMBL" id="JYNY01000631">
    <property type="protein sequence ID" value="KJJ83265.1"/>
    <property type="molecule type" value="Genomic_DNA"/>
</dbReference>
<dbReference type="CDD" id="cd02523">
    <property type="entry name" value="PC_cytidylyltransferase"/>
    <property type="match status" value="1"/>
</dbReference>
<feature type="domain" description="Nucleotidyl transferase" evidence="3">
    <location>
        <begin position="2"/>
        <end position="112"/>
    </location>
</feature>
<dbReference type="EC" id="2.-.-.-" evidence="4"/>
<keyword evidence="2" id="KW-0548">Nucleotidyltransferase</keyword>
<dbReference type="AlphaFoldDB" id="A0A0F0CPB6"/>
<keyword evidence="1 4" id="KW-0808">Transferase</keyword>
<sequence>MKAIILAAGRSSRLYPLTIDKPKCLLKINKSTVLEHQIKLLKKCGIEDILIVTGYLEAMIREKLGDSVRYTFYGDFAKNNNLYTLYSVRDELTKSASDVIILFSDVLLGKDLLMRCIKGKGDFRLITDRTNITDKTMRVKIKGSCIYDIGGHIPPESGDGNFIGVAGFTQKGARLVSAEMDSLIHRGSYTQDYYTIVFIDIAKAGYCVEYIDIVNEPWIEIDYEEDYHKAITMFGCDDGDE</sequence>
<dbReference type="Pfam" id="PF00483">
    <property type="entry name" value="NTP_transferase"/>
    <property type="match status" value="1"/>
</dbReference>
<reference evidence="4 5" key="1">
    <citation type="submission" date="2015-02" db="EMBL/GenBank/DDBJ databases">
        <title>Single-cell genomics of uncultivated deep-branching MTB reveals a conserved set of magnetosome genes.</title>
        <authorList>
            <person name="Kolinko S."/>
            <person name="Richter M."/>
            <person name="Glockner F.O."/>
            <person name="Brachmann A."/>
            <person name="Schuler D."/>
        </authorList>
    </citation>
    <scope>NUCLEOTIDE SEQUENCE [LARGE SCALE GENOMIC DNA]</scope>
    <source>
        <strain evidence="4">SKK-01</strain>
    </source>
</reference>
<dbReference type="Proteomes" id="UP000033428">
    <property type="component" value="Unassembled WGS sequence"/>
</dbReference>
<evidence type="ECO:0000313" key="5">
    <source>
        <dbReference type="Proteomes" id="UP000033428"/>
    </source>
</evidence>
<evidence type="ECO:0000313" key="4">
    <source>
        <dbReference type="EMBL" id="KJJ83265.1"/>
    </source>
</evidence>
<protein>
    <submittedName>
        <fullName evidence="4">Nucleotidyl transferase</fullName>
        <ecNumber evidence="4">2.-.-.-</ecNumber>
    </submittedName>
</protein>
<dbReference type="PANTHER" id="PTHR43584:SF8">
    <property type="entry name" value="N-ACETYLMURAMATE ALPHA-1-PHOSPHATE URIDYLYLTRANSFERASE"/>
    <property type="match status" value="1"/>
</dbReference>
<evidence type="ECO:0000256" key="1">
    <source>
        <dbReference type="ARBA" id="ARBA00022679"/>
    </source>
</evidence>
<keyword evidence="5" id="KW-1185">Reference proteome</keyword>
<dbReference type="GO" id="GO:0016779">
    <property type="term" value="F:nucleotidyltransferase activity"/>
    <property type="evidence" value="ECO:0007669"/>
    <property type="project" value="UniProtKB-KW"/>
</dbReference>